<evidence type="ECO:0000313" key="9">
    <source>
        <dbReference type="EMBL" id="MET1256411.1"/>
    </source>
</evidence>
<feature type="modified residue" description="4-aspartylphosphate" evidence="5">
    <location>
        <position position="189"/>
    </location>
</feature>
<evidence type="ECO:0000256" key="1">
    <source>
        <dbReference type="ARBA" id="ARBA00012528"/>
    </source>
</evidence>
<feature type="domain" description="GGDEF" evidence="7">
    <location>
        <begin position="421"/>
        <end position="555"/>
    </location>
</feature>
<reference evidence="9 10" key="1">
    <citation type="submission" date="2024-06" db="EMBL/GenBank/DDBJ databases">
        <authorList>
            <person name="Li F."/>
        </authorList>
    </citation>
    <scope>NUCLEOTIDE SEQUENCE [LARGE SCALE GENOMIC DNA]</scope>
    <source>
        <strain evidence="9 10">GXAS 311</strain>
    </source>
</reference>
<dbReference type="Pfam" id="PF00990">
    <property type="entry name" value="GGDEF"/>
    <property type="match status" value="1"/>
</dbReference>
<evidence type="ECO:0000259" key="6">
    <source>
        <dbReference type="PROSITE" id="PS50110"/>
    </source>
</evidence>
<comment type="catalytic activity">
    <reaction evidence="3">
        <text>2 GTP = 3',3'-c-di-GMP + 2 diphosphate</text>
        <dbReference type="Rhea" id="RHEA:24898"/>
        <dbReference type="ChEBI" id="CHEBI:33019"/>
        <dbReference type="ChEBI" id="CHEBI:37565"/>
        <dbReference type="ChEBI" id="CHEBI:58805"/>
        <dbReference type="EC" id="2.7.7.65"/>
    </reaction>
</comment>
<dbReference type="InterPro" id="IPR029787">
    <property type="entry name" value="Nucleotide_cyclase"/>
</dbReference>
<evidence type="ECO:0000259" key="8">
    <source>
        <dbReference type="PROSITE" id="PS50894"/>
    </source>
</evidence>
<dbReference type="InterPro" id="IPR011006">
    <property type="entry name" value="CheY-like_superfamily"/>
</dbReference>
<feature type="domain" description="Response regulatory" evidence="6">
    <location>
        <begin position="140"/>
        <end position="256"/>
    </location>
</feature>
<dbReference type="PANTHER" id="PTHR45138:SF9">
    <property type="entry name" value="DIGUANYLATE CYCLASE DGCM-RELATED"/>
    <property type="match status" value="1"/>
</dbReference>
<dbReference type="PROSITE" id="PS50110">
    <property type="entry name" value="RESPONSE_REGULATORY"/>
    <property type="match status" value="2"/>
</dbReference>
<dbReference type="InterPro" id="IPR000160">
    <property type="entry name" value="GGDEF_dom"/>
</dbReference>
<feature type="modified residue" description="4-aspartylphosphate" evidence="5">
    <location>
        <position position="314"/>
    </location>
</feature>
<dbReference type="GO" id="GO:0052621">
    <property type="term" value="F:diguanylate cyclase activity"/>
    <property type="evidence" value="ECO:0007669"/>
    <property type="project" value="UniProtKB-EC"/>
</dbReference>
<keyword evidence="10" id="KW-1185">Reference proteome</keyword>
<dbReference type="EC" id="2.7.7.65" evidence="1"/>
<accession>A0ABV2BWW5</accession>
<dbReference type="PANTHER" id="PTHR45138">
    <property type="entry name" value="REGULATORY COMPONENTS OF SENSORY TRANSDUCTION SYSTEM"/>
    <property type="match status" value="1"/>
</dbReference>
<dbReference type="InterPro" id="IPR008207">
    <property type="entry name" value="Sig_transdc_His_kin_Hpt_dom"/>
</dbReference>
<feature type="domain" description="HPt" evidence="8">
    <location>
        <begin position="14"/>
        <end position="115"/>
    </location>
</feature>
<sequence length="564" mass="64460">MAELSKEELIQQKLDKLKADYYAHLPDEIDQLIALTKKLKNEESSREKFHELHVRLHKITGSAGTFGSNNLSAHARKLERKVKNWLQDPLSEITRDEIKLFITTIKQLKKDLNNELNHVNKHKFSLVPSNTGPAPSKTYNIWIVDDDTFLVDELSYQIESFGYKTRKFNKLSALKLALKSNEPDLILLDVIFENDEKSTDLISLMPELNSSRSPIIFMSSTDEFDTRIKAAQIGAQGFFIKPLDVPSLINRVVQLFERKRAPAKRVLIVDDDKRLAEHYRLVFESANIEAEILENPTEIINKVNQFRPELILMDLYMPDYFGPDLAGVVRQYENWASLPIVFLSSETDLDKQIDAMQYGADDFLTKPISDSQLLSAVRSRINRARQLEALISRDSLTGLLKHSSIKDAVENEISRAQRNQSSVSVAMLDIDSFKQVNDTYGHATGDVVICAIAMLLRQRLRQYDIIGRYGGEEFVIILPECSLQQTLQILDDVRQRFSTVKFRHQDSEFCCTISIGFAMNTDFPGRNGSELLIQADNALYYAKRTGRNQTINAHQLTEMSESYE</sequence>
<protein>
    <recommendedName>
        <fullName evidence="1">diguanylate cyclase</fullName>
        <ecNumber evidence="1">2.7.7.65</ecNumber>
    </recommendedName>
</protein>
<feature type="domain" description="Response regulatory" evidence="6">
    <location>
        <begin position="265"/>
        <end position="381"/>
    </location>
</feature>
<dbReference type="InterPro" id="IPR036641">
    <property type="entry name" value="HPT_dom_sf"/>
</dbReference>
<dbReference type="CDD" id="cd01949">
    <property type="entry name" value="GGDEF"/>
    <property type="match status" value="1"/>
</dbReference>
<keyword evidence="9" id="KW-0548">Nucleotidyltransferase</keyword>
<dbReference type="SMART" id="SM00448">
    <property type="entry name" value="REC"/>
    <property type="match status" value="2"/>
</dbReference>
<dbReference type="CDD" id="cd00156">
    <property type="entry name" value="REC"/>
    <property type="match status" value="2"/>
</dbReference>
<gene>
    <name evidence="9" type="ORF">ABVT43_14820</name>
</gene>
<dbReference type="SUPFAM" id="SSF47226">
    <property type="entry name" value="Histidine-containing phosphotransfer domain, HPT domain"/>
    <property type="match status" value="1"/>
</dbReference>
<dbReference type="PROSITE" id="PS50894">
    <property type="entry name" value="HPT"/>
    <property type="match status" value="1"/>
</dbReference>
<dbReference type="SMART" id="SM00267">
    <property type="entry name" value="GGDEF"/>
    <property type="match status" value="1"/>
</dbReference>
<keyword evidence="9" id="KW-0808">Transferase</keyword>
<organism evidence="9 10">
    <name type="scientific">Aliikangiella maris</name>
    <dbReference type="NCBI Taxonomy" id="3162458"/>
    <lineage>
        <taxon>Bacteria</taxon>
        <taxon>Pseudomonadati</taxon>
        <taxon>Pseudomonadota</taxon>
        <taxon>Gammaproteobacteria</taxon>
        <taxon>Oceanospirillales</taxon>
        <taxon>Pleioneaceae</taxon>
        <taxon>Aliikangiella</taxon>
    </lineage>
</organism>
<dbReference type="RefSeq" id="WP_353896997.1">
    <property type="nucleotide sequence ID" value="NZ_JBEVCJ010000021.1"/>
</dbReference>
<evidence type="ECO:0000256" key="5">
    <source>
        <dbReference type="PROSITE-ProRule" id="PRU00169"/>
    </source>
</evidence>
<dbReference type="Gene3D" id="3.30.70.270">
    <property type="match status" value="1"/>
</dbReference>
<dbReference type="Pfam" id="PF00072">
    <property type="entry name" value="Response_reg"/>
    <property type="match status" value="2"/>
</dbReference>
<feature type="modified residue" description="Phosphohistidine" evidence="4">
    <location>
        <position position="57"/>
    </location>
</feature>
<dbReference type="SUPFAM" id="SSF52172">
    <property type="entry name" value="CheY-like"/>
    <property type="match status" value="2"/>
</dbReference>
<comment type="caution">
    <text evidence="9">The sequence shown here is derived from an EMBL/GenBank/DDBJ whole genome shotgun (WGS) entry which is preliminary data.</text>
</comment>
<dbReference type="SUPFAM" id="SSF55073">
    <property type="entry name" value="Nucleotide cyclase"/>
    <property type="match status" value="1"/>
</dbReference>
<proteinExistence type="predicted"/>
<dbReference type="Pfam" id="PF01627">
    <property type="entry name" value="Hpt"/>
    <property type="match status" value="1"/>
</dbReference>
<dbReference type="Gene3D" id="1.20.120.160">
    <property type="entry name" value="HPT domain"/>
    <property type="match status" value="1"/>
</dbReference>
<dbReference type="Gene3D" id="3.40.50.2300">
    <property type="match status" value="2"/>
</dbReference>
<dbReference type="InterPro" id="IPR001789">
    <property type="entry name" value="Sig_transdc_resp-reg_receiver"/>
</dbReference>
<dbReference type="Proteomes" id="UP001548189">
    <property type="component" value="Unassembled WGS sequence"/>
</dbReference>
<evidence type="ECO:0000313" key="10">
    <source>
        <dbReference type="Proteomes" id="UP001548189"/>
    </source>
</evidence>
<name>A0ABV2BWW5_9GAMM</name>
<evidence type="ECO:0000256" key="4">
    <source>
        <dbReference type="PROSITE-ProRule" id="PRU00110"/>
    </source>
</evidence>
<dbReference type="EMBL" id="JBEVCJ010000021">
    <property type="protein sequence ID" value="MET1256411.1"/>
    <property type="molecule type" value="Genomic_DNA"/>
</dbReference>
<dbReference type="PROSITE" id="PS50887">
    <property type="entry name" value="GGDEF"/>
    <property type="match status" value="1"/>
</dbReference>
<evidence type="ECO:0000256" key="2">
    <source>
        <dbReference type="ARBA" id="ARBA00023012"/>
    </source>
</evidence>
<dbReference type="InterPro" id="IPR050469">
    <property type="entry name" value="Diguanylate_Cyclase"/>
</dbReference>
<evidence type="ECO:0000256" key="3">
    <source>
        <dbReference type="ARBA" id="ARBA00034247"/>
    </source>
</evidence>
<dbReference type="InterPro" id="IPR043128">
    <property type="entry name" value="Rev_trsase/Diguanyl_cyclase"/>
</dbReference>
<evidence type="ECO:0000259" key="7">
    <source>
        <dbReference type="PROSITE" id="PS50887"/>
    </source>
</evidence>
<keyword evidence="2" id="KW-0902">Two-component regulatory system</keyword>
<keyword evidence="5" id="KW-0597">Phosphoprotein</keyword>
<dbReference type="NCBIfam" id="TIGR00254">
    <property type="entry name" value="GGDEF"/>
    <property type="match status" value="1"/>
</dbReference>